<dbReference type="InterPro" id="IPR010982">
    <property type="entry name" value="Lambda_DNA-bd_dom_sf"/>
</dbReference>
<dbReference type="EMBL" id="MJAO01000007">
    <property type="protein sequence ID" value="OKB67082.1"/>
    <property type="molecule type" value="Genomic_DNA"/>
</dbReference>
<comment type="caution">
    <text evidence="2">The sequence shown here is derived from an EMBL/GenBank/DDBJ whole genome shotgun (WGS) entry which is preliminary data.</text>
</comment>
<dbReference type="InterPro" id="IPR015927">
    <property type="entry name" value="Peptidase_S24_S26A/B/C"/>
</dbReference>
<evidence type="ECO:0000313" key="3">
    <source>
        <dbReference type="Proteomes" id="UP000185770"/>
    </source>
</evidence>
<dbReference type="SUPFAM" id="SSF51306">
    <property type="entry name" value="LexA/Signal peptidase"/>
    <property type="match status" value="1"/>
</dbReference>
<dbReference type="Pfam" id="PF13443">
    <property type="entry name" value="HTH_26"/>
    <property type="match status" value="1"/>
</dbReference>
<dbReference type="SUPFAM" id="SSF47413">
    <property type="entry name" value="lambda repressor-like DNA-binding domains"/>
    <property type="match status" value="1"/>
</dbReference>
<dbReference type="Gene3D" id="1.10.260.40">
    <property type="entry name" value="lambda repressor-like DNA-binding domains"/>
    <property type="match status" value="1"/>
</dbReference>
<dbReference type="RefSeq" id="WP_073531537.1">
    <property type="nucleotide sequence ID" value="NZ_MJAO01000007.1"/>
</dbReference>
<dbReference type="GO" id="GO:0003677">
    <property type="term" value="F:DNA binding"/>
    <property type="evidence" value="ECO:0007669"/>
    <property type="project" value="InterPro"/>
</dbReference>
<name>A0A1Q4P1Q4_SERMA</name>
<sequence length="217" mass="23992">MQQNNIKISEENGMSLKMIGENLTYLMRMHGVDASRLSIETGIGIATINNLRKGVGNPTIATLASIGEFFSVKIGELTDKDLSVTGETKHNVRSLPLISYSDIERFLANAISTTDTYTTEVDDSTDDSLFVVEITNNSLSPELDRGTYCVISLNEQFCDGDIVLVKLKNYPICLRRVFVSDDDLLFTNISLDSDSSVKSYSDYAIVGVLLKTIKRLK</sequence>
<gene>
    <name evidence="2" type="ORF">BHU62_08480</name>
</gene>
<dbReference type="InterPro" id="IPR036286">
    <property type="entry name" value="LexA/Signal_pep-like_sf"/>
</dbReference>
<accession>A0A1Q4P1Q4</accession>
<evidence type="ECO:0000313" key="2">
    <source>
        <dbReference type="EMBL" id="OKB67082.1"/>
    </source>
</evidence>
<organism evidence="2 3">
    <name type="scientific">Serratia marcescens</name>
    <dbReference type="NCBI Taxonomy" id="615"/>
    <lineage>
        <taxon>Bacteria</taxon>
        <taxon>Pseudomonadati</taxon>
        <taxon>Pseudomonadota</taxon>
        <taxon>Gammaproteobacteria</taxon>
        <taxon>Enterobacterales</taxon>
        <taxon>Yersiniaceae</taxon>
        <taxon>Serratia</taxon>
    </lineage>
</organism>
<dbReference type="PROSITE" id="PS50943">
    <property type="entry name" value="HTH_CROC1"/>
    <property type="match status" value="1"/>
</dbReference>
<dbReference type="AlphaFoldDB" id="A0A1Q4P1Q4"/>
<dbReference type="Gene3D" id="2.10.109.10">
    <property type="entry name" value="Umud Fragment, subunit A"/>
    <property type="match status" value="1"/>
</dbReference>
<dbReference type="Pfam" id="PF00717">
    <property type="entry name" value="Peptidase_S24"/>
    <property type="match status" value="1"/>
</dbReference>
<feature type="domain" description="HTH cro/C1-type" evidence="1">
    <location>
        <begin position="37"/>
        <end position="77"/>
    </location>
</feature>
<dbReference type="OrthoDB" id="8583918at2"/>
<dbReference type="CDD" id="cd00093">
    <property type="entry name" value="HTH_XRE"/>
    <property type="match status" value="1"/>
</dbReference>
<dbReference type="Proteomes" id="UP000185770">
    <property type="component" value="Unassembled WGS sequence"/>
</dbReference>
<dbReference type="InterPro" id="IPR001387">
    <property type="entry name" value="Cro/C1-type_HTH"/>
</dbReference>
<evidence type="ECO:0000259" key="1">
    <source>
        <dbReference type="PROSITE" id="PS50943"/>
    </source>
</evidence>
<reference evidence="2 3" key="1">
    <citation type="submission" date="2016-09" db="EMBL/GenBank/DDBJ databases">
        <title>Serratia marcescens MSU-97 and epiphytic antimycotic-producing bacteria.</title>
        <authorList>
            <person name="Matilla M.A."/>
        </authorList>
    </citation>
    <scope>NUCLEOTIDE SEQUENCE [LARGE SCALE GENOMIC DNA]</scope>
    <source>
        <strain evidence="2 3">MSU-97</strain>
    </source>
</reference>
<proteinExistence type="predicted"/>
<protein>
    <recommendedName>
        <fullName evidence="1">HTH cro/C1-type domain-containing protein</fullName>
    </recommendedName>
</protein>